<comment type="caution">
    <text evidence="13">The sequence shown here is derived from an EMBL/GenBank/DDBJ whole genome shotgun (WGS) entry which is preliminary data.</text>
</comment>
<feature type="binding site" description="axial binding residue" evidence="11">
    <location>
        <position position="90"/>
    </location>
    <ligand>
        <name>heme</name>
        <dbReference type="ChEBI" id="CHEBI:30413"/>
        <label>1</label>
    </ligand>
    <ligandPart>
        <name>Fe</name>
        <dbReference type="ChEBI" id="CHEBI:18248"/>
    </ligandPart>
</feature>
<dbReference type="EMBL" id="SWKR01000002">
    <property type="protein sequence ID" value="TKD50947.1"/>
    <property type="molecule type" value="Genomic_DNA"/>
</dbReference>
<name>A0A4U1L248_9SPHN</name>
<evidence type="ECO:0000256" key="6">
    <source>
        <dbReference type="ARBA" id="ARBA00022723"/>
    </source>
</evidence>
<evidence type="ECO:0000256" key="4">
    <source>
        <dbReference type="ARBA" id="ARBA00022531"/>
    </source>
</evidence>
<feature type="binding site" description="axial binding residue" evidence="11">
    <location>
        <position position="153"/>
    </location>
    <ligand>
        <name>heme</name>
        <dbReference type="ChEBI" id="CHEBI:30413"/>
        <label>2</label>
    </ligand>
    <ligandPart>
        <name>Fe</name>
        <dbReference type="ChEBI" id="CHEBI:18248"/>
    </ligandPart>
</feature>
<feature type="binding site" description="covalent" evidence="10">
    <location>
        <position position="305"/>
    </location>
    <ligand>
        <name>heme</name>
        <dbReference type="ChEBI" id="CHEBI:30413"/>
        <label>4</label>
    </ligand>
</feature>
<feature type="compositionally biased region" description="Low complexity" evidence="12">
    <location>
        <begin position="372"/>
        <end position="381"/>
    </location>
</feature>
<feature type="binding site" description="axial binding residue" evidence="11">
    <location>
        <position position="127"/>
    </location>
    <ligand>
        <name>heme</name>
        <dbReference type="ChEBI" id="CHEBI:30413"/>
        <label>2</label>
    </ligand>
    <ligandPart>
        <name>Fe</name>
        <dbReference type="ChEBI" id="CHEBI:18248"/>
    </ligandPart>
</feature>
<sequence length="381" mass="40526">MSVARLMTAAPIGAALVLAGCDLGPKAVTQTGYRGTGMAQVTDVSDIREEAAIPADPYALPADTGPRAREVYQNVQVLGDLSAERFNHLMAQITQWVAPPEQGCNYCHNPANLASDEVYQKVVARQMIRMTWDVNSQWASHVQATGVTCWTCHRGNGVPQYNWAMMETDDPGSRNNRMGQNQPNANVGYASLPGDPFSLFAQGEYSSRVAGKQIYPAASGNKSVKDAEANYAYMMHLSSSLGVNCTFCHNTQSLGAWNLSRAQRATAYYGIRMVADINDTHITPLTPVFPANRKGPMGDPYKINCMTCHQGLNKPLAGVSMLARAPTLRGPVGAVATAEDVGGAAARAATARQFDAPAAVNTGPAQAPPANSPAAQPATTR</sequence>
<keyword evidence="8 9" id="KW-0408">Iron</keyword>
<dbReference type="InterPro" id="IPR023119">
    <property type="entry name" value="Multihaem_cyt_PRC_cyt_su-like"/>
</dbReference>
<dbReference type="GO" id="GO:0019684">
    <property type="term" value="P:photosynthesis, light reaction"/>
    <property type="evidence" value="ECO:0007669"/>
    <property type="project" value="InterPro"/>
</dbReference>
<dbReference type="PROSITE" id="PS51257">
    <property type="entry name" value="PROKAR_LIPOPROTEIN"/>
    <property type="match status" value="1"/>
</dbReference>
<evidence type="ECO:0000256" key="7">
    <source>
        <dbReference type="ARBA" id="ARBA00022982"/>
    </source>
</evidence>
<dbReference type="CDD" id="cd09224">
    <property type="entry name" value="CytoC_RC"/>
    <property type="match status" value="1"/>
</dbReference>
<keyword evidence="7 9" id="KW-0249">Electron transport</keyword>
<dbReference type="SUPFAM" id="SSF48695">
    <property type="entry name" value="Multiheme cytochromes"/>
    <property type="match status" value="1"/>
</dbReference>
<dbReference type="GO" id="GO:0009055">
    <property type="term" value="F:electron transfer activity"/>
    <property type="evidence" value="ECO:0007669"/>
    <property type="project" value="InterPro"/>
</dbReference>
<evidence type="ECO:0000256" key="11">
    <source>
        <dbReference type="PIRSR" id="PIRSR000017-2"/>
    </source>
</evidence>
<keyword evidence="4 9" id="KW-0602">Photosynthesis</keyword>
<dbReference type="Proteomes" id="UP000309138">
    <property type="component" value="Unassembled WGS sequence"/>
</dbReference>
<comment type="function">
    <text evidence="1 9">The reaction center of purple bacteria contains a tightly bound cytochrome molecule which re-reduces the photo oxidized primary electron donor.</text>
</comment>
<feature type="binding site" description="covalent" evidence="10">
    <location>
        <position position="104"/>
    </location>
    <ligand>
        <name>heme</name>
        <dbReference type="ChEBI" id="CHEBI:30413"/>
        <label>1</label>
    </ligand>
</feature>
<evidence type="ECO:0000256" key="5">
    <source>
        <dbReference type="ARBA" id="ARBA00022617"/>
    </source>
</evidence>
<evidence type="ECO:0000256" key="10">
    <source>
        <dbReference type="PIRSR" id="PIRSR000017-1"/>
    </source>
</evidence>
<evidence type="ECO:0000256" key="8">
    <source>
        <dbReference type="ARBA" id="ARBA00023004"/>
    </source>
</evidence>
<feature type="binding site" description="covalent" evidence="10">
    <location>
        <position position="107"/>
    </location>
    <ligand>
        <name>heme</name>
        <dbReference type="ChEBI" id="CHEBI:30413"/>
        <label>1</label>
    </ligand>
</feature>
<feature type="binding site" description="axial binding residue" evidence="11">
    <location>
        <position position="108"/>
    </location>
    <ligand>
        <name>heme</name>
        <dbReference type="ChEBI" id="CHEBI:30413"/>
        <label>1</label>
    </ligand>
    <ligandPart>
        <name>Fe</name>
        <dbReference type="ChEBI" id="CHEBI:18248"/>
    </ligandPart>
</feature>
<keyword evidence="6 9" id="KW-0479">Metal-binding</keyword>
<feature type="binding site" description="axial binding residue" evidence="11">
    <location>
        <position position="234"/>
    </location>
    <ligand>
        <name>heme</name>
        <dbReference type="ChEBI" id="CHEBI:30413"/>
        <label>3</label>
    </ligand>
    <ligandPart>
        <name>Fe</name>
        <dbReference type="ChEBI" id="CHEBI:18248"/>
    </ligandPart>
</feature>
<feature type="binding site" description="axial binding residue" evidence="11">
    <location>
        <position position="249"/>
    </location>
    <ligand>
        <name>heme</name>
        <dbReference type="ChEBI" id="CHEBI:30413"/>
        <label>3</label>
    </ligand>
    <ligandPart>
        <name>Fe</name>
        <dbReference type="ChEBI" id="CHEBI:18248"/>
    </ligandPart>
</feature>
<dbReference type="NCBIfam" id="NF040706">
    <property type="entry name" value="photo_cyt_PufC"/>
    <property type="match status" value="1"/>
</dbReference>
<protein>
    <recommendedName>
        <fullName evidence="2 9">Photosynthetic reaction center cytochrome c subunit</fullName>
    </recommendedName>
</protein>
<accession>A0A4U1L248</accession>
<feature type="binding site" description="covalent" evidence="10">
    <location>
        <position position="152"/>
    </location>
    <ligand>
        <name>heme</name>
        <dbReference type="ChEBI" id="CHEBI:30413"/>
        <label>2</label>
    </ligand>
</feature>
<evidence type="ECO:0000256" key="9">
    <source>
        <dbReference type="PIRNR" id="PIRNR000017"/>
    </source>
</evidence>
<dbReference type="AlphaFoldDB" id="A0A4U1L248"/>
<feature type="region of interest" description="Disordered" evidence="12">
    <location>
        <begin position="355"/>
        <end position="381"/>
    </location>
</feature>
<dbReference type="InterPro" id="IPR003158">
    <property type="entry name" value="Photosyn_RC_cyt_c-su"/>
</dbReference>
<keyword evidence="9" id="KW-0674">Reaction center</keyword>
<keyword evidence="3 9" id="KW-0813">Transport</keyword>
<feature type="binding site" description="covalent" evidence="10">
    <location>
        <position position="248"/>
    </location>
    <ligand>
        <name>heme</name>
        <dbReference type="ChEBI" id="CHEBI:30413"/>
        <label>3</label>
    </ligand>
</feature>
<dbReference type="PIRSF" id="PIRSF000017">
    <property type="entry name" value="RC_cytochrome"/>
    <property type="match status" value="1"/>
</dbReference>
<keyword evidence="14" id="KW-1185">Reference proteome</keyword>
<feature type="compositionally biased region" description="Low complexity" evidence="12">
    <location>
        <begin position="355"/>
        <end position="365"/>
    </location>
</feature>
<keyword evidence="5 9" id="KW-0349">Heme</keyword>
<feature type="binding site" description="axial binding residue" evidence="11">
    <location>
        <position position="141"/>
    </location>
    <ligand>
        <name>heme</name>
        <dbReference type="ChEBI" id="CHEBI:30413"/>
        <label>4</label>
    </ligand>
    <ligandPart>
        <name>Fe</name>
        <dbReference type="ChEBI" id="CHEBI:18248"/>
    </ligandPart>
</feature>
<dbReference type="InterPro" id="IPR036280">
    <property type="entry name" value="Multihaem_cyt_sf"/>
</dbReference>
<evidence type="ECO:0000256" key="1">
    <source>
        <dbReference type="ARBA" id="ARBA00003196"/>
    </source>
</evidence>
<feature type="binding site" description="covalent" evidence="10">
    <location>
        <position position="245"/>
    </location>
    <ligand>
        <name>heme</name>
        <dbReference type="ChEBI" id="CHEBI:30413"/>
        <label>3</label>
    </ligand>
</feature>
<proteinExistence type="predicted"/>
<comment type="PTM">
    <text evidence="9 10">Binds 4 heme groups per subunit.</text>
</comment>
<evidence type="ECO:0000256" key="12">
    <source>
        <dbReference type="SAM" id="MobiDB-lite"/>
    </source>
</evidence>
<dbReference type="Pfam" id="PF02276">
    <property type="entry name" value="CytoC_RC"/>
    <property type="match status" value="1"/>
</dbReference>
<dbReference type="OrthoDB" id="9813732at2"/>
<dbReference type="Gene3D" id="1.10.468.10">
    <property type="entry name" value="Photosynthetic Reaction Center, subunit C, domain 2"/>
    <property type="match status" value="2"/>
</dbReference>
<evidence type="ECO:0000256" key="2">
    <source>
        <dbReference type="ARBA" id="ARBA00015978"/>
    </source>
</evidence>
<feature type="binding site" description="covalent" evidence="10">
    <location>
        <position position="308"/>
    </location>
    <ligand>
        <name>heme</name>
        <dbReference type="ChEBI" id="CHEBI:30413"/>
        <label>4</label>
    </ligand>
</feature>
<dbReference type="GO" id="GO:0020037">
    <property type="term" value="F:heme binding"/>
    <property type="evidence" value="ECO:0007669"/>
    <property type="project" value="InterPro"/>
</dbReference>
<evidence type="ECO:0000256" key="3">
    <source>
        <dbReference type="ARBA" id="ARBA00022448"/>
    </source>
</evidence>
<feature type="binding site" description="covalent" evidence="10">
    <location>
        <position position="149"/>
    </location>
    <ligand>
        <name>heme</name>
        <dbReference type="ChEBI" id="CHEBI:30413"/>
        <label>2</label>
    </ligand>
</feature>
<dbReference type="GO" id="GO:0030077">
    <property type="term" value="C:plasma membrane light-harvesting complex"/>
    <property type="evidence" value="ECO:0007669"/>
    <property type="project" value="InterPro"/>
</dbReference>
<feature type="binding site" description="axial binding residue" evidence="11">
    <location>
        <position position="309"/>
    </location>
    <ligand>
        <name>heme</name>
        <dbReference type="ChEBI" id="CHEBI:30413"/>
        <label>4</label>
    </ligand>
    <ligandPart>
        <name>Fe</name>
        <dbReference type="ChEBI" id="CHEBI:18248"/>
    </ligandPart>
</feature>
<evidence type="ECO:0000313" key="13">
    <source>
        <dbReference type="EMBL" id="TKD50947.1"/>
    </source>
</evidence>
<organism evidence="13 14">
    <name type="scientific">Sphingomonas baiyangensis</name>
    <dbReference type="NCBI Taxonomy" id="2572576"/>
    <lineage>
        <taxon>Bacteria</taxon>
        <taxon>Pseudomonadati</taxon>
        <taxon>Pseudomonadota</taxon>
        <taxon>Alphaproteobacteria</taxon>
        <taxon>Sphingomonadales</taxon>
        <taxon>Sphingomonadaceae</taxon>
        <taxon>Sphingomonas</taxon>
    </lineage>
</organism>
<evidence type="ECO:0000313" key="14">
    <source>
        <dbReference type="Proteomes" id="UP000309138"/>
    </source>
</evidence>
<dbReference type="GO" id="GO:0005506">
    <property type="term" value="F:iron ion binding"/>
    <property type="evidence" value="ECO:0007669"/>
    <property type="project" value="InterPro"/>
</dbReference>
<gene>
    <name evidence="13" type="ORF">FBR43_09385</name>
</gene>
<reference evidence="13 14" key="1">
    <citation type="submission" date="2019-04" db="EMBL/GenBank/DDBJ databases">
        <authorList>
            <person name="Yang Y."/>
            <person name="Wei D."/>
        </authorList>
    </citation>
    <scope>NUCLEOTIDE SEQUENCE [LARGE SCALE GENOMIC DNA]</scope>
    <source>
        <strain evidence="13 14">L-1-4w-11</strain>
    </source>
</reference>
<dbReference type="RefSeq" id="WP_136942894.1">
    <property type="nucleotide sequence ID" value="NZ_SWKR01000002.1"/>
</dbReference>